<dbReference type="Proteomes" id="UP000195807">
    <property type="component" value="Plasmid pCME4A9I"/>
</dbReference>
<dbReference type="AlphaFoldDB" id="A0A1Z1FH92"/>
<dbReference type="EMBL" id="CP019603">
    <property type="protein sequence ID" value="ARU18087.1"/>
    <property type="molecule type" value="Genomic_DNA"/>
</dbReference>
<gene>
    <name evidence="1" type="ORF">A9D14_17500</name>
</gene>
<keyword evidence="2" id="KW-1185">Reference proteome</keyword>
<dbReference type="KEGG" id="cman:A9D14_17500"/>
<sequence length="61" mass="7259">MHVDKRKSFEQCFLVLVKQIWILIGKANLVKRATARSVYEGVLHWECRDVAFRWKTIGQRV</sequence>
<evidence type="ECO:0000313" key="2">
    <source>
        <dbReference type="Proteomes" id="UP000195807"/>
    </source>
</evidence>
<geneLocation type="plasmid" evidence="2">
    <name>pcme4a9i</name>
</geneLocation>
<proteinExistence type="predicted"/>
<name>A0A1Z1FH92_9SPHN</name>
<accession>A0A1Z1FH92</accession>
<reference evidence="1 2" key="1">
    <citation type="submission" date="2017-01" db="EMBL/GenBank/DDBJ databases">
        <title>Complete genome sequence of esterase-producing bacterium Croceicoccus marinus E4A9.</title>
        <authorList>
            <person name="Wu Y.-H."/>
            <person name="Cheng H."/>
            <person name="Xu L."/>
            <person name="Huo Y.-Y."/>
            <person name="Wang C.-S."/>
            <person name="Xu X.-W."/>
        </authorList>
    </citation>
    <scope>NUCLEOTIDE SEQUENCE [LARGE SCALE GENOMIC DNA]</scope>
    <source>
        <strain evidence="1 2">E4A9</strain>
        <plasmid evidence="2">Plasmid pcme4a9i</plasmid>
    </source>
</reference>
<organism evidence="1 2">
    <name type="scientific">Croceicoccus marinus</name>
    <dbReference type="NCBI Taxonomy" id="450378"/>
    <lineage>
        <taxon>Bacteria</taxon>
        <taxon>Pseudomonadati</taxon>
        <taxon>Pseudomonadota</taxon>
        <taxon>Alphaproteobacteria</taxon>
        <taxon>Sphingomonadales</taxon>
        <taxon>Erythrobacteraceae</taxon>
        <taxon>Croceicoccus</taxon>
    </lineage>
</organism>
<keyword evidence="1" id="KW-0614">Plasmid</keyword>
<protein>
    <submittedName>
        <fullName evidence="1">Uncharacterized protein</fullName>
    </submittedName>
</protein>
<evidence type="ECO:0000313" key="1">
    <source>
        <dbReference type="EMBL" id="ARU18087.1"/>
    </source>
</evidence>